<feature type="region of interest" description="Disordered" evidence="3">
    <location>
        <begin position="141"/>
        <end position="180"/>
    </location>
</feature>
<dbReference type="SUPFAM" id="SSF49764">
    <property type="entry name" value="HSP20-like chaperones"/>
    <property type="match status" value="1"/>
</dbReference>
<dbReference type="Proteomes" id="UP000025227">
    <property type="component" value="Unplaced"/>
</dbReference>
<sequence length="180" mass="20378">MALWFRPTSLLPRFVEEAMRDFRYMDSMMFGPLHRFGVPWETEESAKEIVNNDSKFAVCIDVSKFKPENLKVNLDGRQLTIEGKQEVQEDNGYSMRSFVRRVILPDNVNLDAVRSSLSDNGHLSIEAPKLARAVDSGRTIPIERTDTAKPVAEAEKSGTETQKPYSVSVGEKPLNETEKQ</sequence>
<evidence type="ECO:0000256" key="2">
    <source>
        <dbReference type="RuleBase" id="RU003616"/>
    </source>
</evidence>
<reference evidence="6" key="1">
    <citation type="submission" date="2020-12" db="UniProtKB">
        <authorList>
            <consortium name="WormBaseParasite"/>
        </authorList>
    </citation>
    <scope>IDENTIFICATION</scope>
    <source>
        <strain evidence="6">MHco3</strain>
    </source>
</reference>
<keyword evidence="5" id="KW-1185">Reference proteome</keyword>
<dbReference type="GO" id="GO:0036498">
    <property type="term" value="P:IRE1-mediated unfolded protein response"/>
    <property type="evidence" value="ECO:0007669"/>
    <property type="project" value="TreeGrafter"/>
</dbReference>
<dbReference type="InterPro" id="IPR002068">
    <property type="entry name" value="A-crystallin/Hsp20_dom"/>
</dbReference>
<protein>
    <submittedName>
        <fullName evidence="6">SHSP domain-containing protein</fullName>
    </submittedName>
</protein>
<evidence type="ECO:0000256" key="1">
    <source>
        <dbReference type="PROSITE-ProRule" id="PRU00285"/>
    </source>
</evidence>
<dbReference type="Pfam" id="PF00011">
    <property type="entry name" value="HSP20"/>
    <property type="match status" value="1"/>
</dbReference>
<evidence type="ECO:0000313" key="6">
    <source>
        <dbReference type="WBParaSite" id="HCON_00188140-00001"/>
    </source>
</evidence>
<dbReference type="PROSITE" id="PS01031">
    <property type="entry name" value="SHSP"/>
    <property type="match status" value="1"/>
</dbReference>
<dbReference type="PANTHER" id="PTHR45640:SF1">
    <property type="entry name" value="HEAT SHOCK PROTEIN HSP-16.1_HSP-16.11-RELATED"/>
    <property type="match status" value="1"/>
</dbReference>
<feature type="compositionally biased region" description="Basic and acidic residues" evidence="3">
    <location>
        <begin position="141"/>
        <end position="158"/>
    </location>
</feature>
<dbReference type="OMA" id="SKFAVCI"/>
<dbReference type="GO" id="GO:0009408">
    <property type="term" value="P:response to heat"/>
    <property type="evidence" value="ECO:0007669"/>
    <property type="project" value="TreeGrafter"/>
</dbReference>
<dbReference type="Gene3D" id="2.60.40.790">
    <property type="match status" value="1"/>
</dbReference>
<comment type="similarity">
    <text evidence="1 2">Belongs to the small heat shock protein (HSP20) family.</text>
</comment>
<dbReference type="GO" id="GO:0005634">
    <property type="term" value="C:nucleus"/>
    <property type="evidence" value="ECO:0007669"/>
    <property type="project" value="TreeGrafter"/>
</dbReference>
<dbReference type="OrthoDB" id="1431247at2759"/>
<organism evidence="5 6">
    <name type="scientific">Haemonchus contortus</name>
    <name type="common">Barber pole worm</name>
    <dbReference type="NCBI Taxonomy" id="6289"/>
    <lineage>
        <taxon>Eukaryota</taxon>
        <taxon>Metazoa</taxon>
        <taxon>Ecdysozoa</taxon>
        <taxon>Nematoda</taxon>
        <taxon>Chromadorea</taxon>
        <taxon>Rhabditida</taxon>
        <taxon>Rhabditina</taxon>
        <taxon>Rhabditomorpha</taxon>
        <taxon>Strongyloidea</taxon>
        <taxon>Trichostrongylidae</taxon>
        <taxon>Haemonchus</taxon>
    </lineage>
</organism>
<name>A0A7I4Z3P2_HAECO</name>
<dbReference type="PANTHER" id="PTHR45640">
    <property type="entry name" value="HEAT SHOCK PROTEIN HSP-12.2-RELATED"/>
    <property type="match status" value="1"/>
</dbReference>
<dbReference type="AlphaFoldDB" id="A0A7I4Z3P2"/>
<dbReference type="GO" id="GO:0042026">
    <property type="term" value="P:protein refolding"/>
    <property type="evidence" value="ECO:0007669"/>
    <property type="project" value="TreeGrafter"/>
</dbReference>
<evidence type="ECO:0000313" key="5">
    <source>
        <dbReference type="Proteomes" id="UP000025227"/>
    </source>
</evidence>
<dbReference type="CDD" id="cd06526">
    <property type="entry name" value="metazoan_ACD"/>
    <property type="match status" value="1"/>
</dbReference>
<evidence type="ECO:0000256" key="3">
    <source>
        <dbReference type="SAM" id="MobiDB-lite"/>
    </source>
</evidence>
<dbReference type="InterPro" id="IPR001436">
    <property type="entry name" value="Alpha-crystallin/sHSP_animal"/>
</dbReference>
<proteinExistence type="inferred from homology"/>
<dbReference type="GO" id="GO:0005737">
    <property type="term" value="C:cytoplasm"/>
    <property type="evidence" value="ECO:0007669"/>
    <property type="project" value="TreeGrafter"/>
</dbReference>
<feature type="domain" description="SHSP" evidence="4">
    <location>
        <begin position="37"/>
        <end position="145"/>
    </location>
</feature>
<dbReference type="GO" id="GO:0051082">
    <property type="term" value="F:unfolded protein binding"/>
    <property type="evidence" value="ECO:0007669"/>
    <property type="project" value="TreeGrafter"/>
</dbReference>
<dbReference type="InterPro" id="IPR008978">
    <property type="entry name" value="HSP20-like_chaperone"/>
</dbReference>
<dbReference type="WBParaSite" id="HCON_00188140-00001">
    <property type="protein sequence ID" value="HCON_00188140-00001"/>
    <property type="gene ID" value="HCON_00188140"/>
</dbReference>
<evidence type="ECO:0000259" key="4">
    <source>
        <dbReference type="PROSITE" id="PS01031"/>
    </source>
</evidence>
<dbReference type="PRINTS" id="PR00299">
    <property type="entry name" value="ACRYSTALLIN"/>
</dbReference>
<accession>A0A7I4Z3P2</accession>